<reference evidence="1" key="1">
    <citation type="submission" date="2021-03" db="EMBL/GenBank/DDBJ databases">
        <title>A new species, PO-11, isolated from a karst cave deposit.</title>
        <authorList>
            <person name="Zhaoxiaoyong W."/>
        </authorList>
    </citation>
    <scope>NUCLEOTIDE SEQUENCE</scope>
    <source>
        <strain evidence="1">PO-11</strain>
    </source>
</reference>
<dbReference type="EMBL" id="JAFNLL010000010">
    <property type="protein sequence ID" value="MBO1267506.1"/>
    <property type="molecule type" value="Genomic_DNA"/>
</dbReference>
<accession>A0A939HGL6</accession>
<keyword evidence="2" id="KW-1185">Reference proteome</keyword>
<dbReference type="InterPro" id="IPR019587">
    <property type="entry name" value="Polyketide_cyclase/dehydratase"/>
</dbReference>
<gene>
    <name evidence="1" type="ORF">J1902_05825</name>
</gene>
<organism evidence="1 2">
    <name type="scientific">Arthrobacter cavernae</name>
    <dbReference type="NCBI Taxonomy" id="2817681"/>
    <lineage>
        <taxon>Bacteria</taxon>
        <taxon>Bacillati</taxon>
        <taxon>Actinomycetota</taxon>
        <taxon>Actinomycetes</taxon>
        <taxon>Micrococcales</taxon>
        <taxon>Micrococcaceae</taxon>
        <taxon>Arthrobacter</taxon>
    </lineage>
</organism>
<evidence type="ECO:0000313" key="2">
    <source>
        <dbReference type="Proteomes" id="UP000664164"/>
    </source>
</evidence>
<evidence type="ECO:0000313" key="1">
    <source>
        <dbReference type="EMBL" id="MBO1267506.1"/>
    </source>
</evidence>
<comment type="caution">
    <text evidence="1">The sequence shown here is derived from an EMBL/GenBank/DDBJ whole genome shotgun (WGS) entry which is preliminary data.</text>
</comment>
<protein>
    <submittedName>
        <fullName evidence="1">SRPBCC family protein</fullName>
    </submittedName>
</protein>
<dbReference type="RefSeq" id="WP_207615312.1">
    <property type="nucleotide sequence ID" value="NZ_JAFNLL010000010.1"/>
</dbReference>
<dbReference type="Proteomes" id="UP000664164">
    <property type="component" value="Unassembled WGS sequence"/>
</dbReference>
<dbReference type="SUPFAM" id="SSF55961">
    <property type="entry name" value="Bet v1-like"/>
    <property type="match status" value="1"/>
</dbReference>
<proteinExistence type="predicted"/>
<dbReference type="InterPro" id="IPR023393">
    <property type="entry name" value="START-like_dom_sf"/>
</dbReference>
<name>A0A939HGL6_9MICC</name>
<sequence length="150" mass="16881">MIDPYFVSRQRFIAAPAADIFEVLAQPALHSVIDGSNTVKSVRPNGPARLGPGAVFGMDMNMKIDYKMTNTVCEFEEGRRIAWRHFGKHIWRYILEPADGGTLVTEEWDAREVPTRLVMRLLGYARRNTASIDRTLEKLDAHLAGGTPRP</sequence>
<dbReference type="AlphaFoldDB" id="A0A939HGL6"/>
<dbReference type="Pfam" id="PF10604">
    <property type="entry name" value="Polyketide_cyc2"/>
    <property type="match status" value="1"/>
</dbReference>
<dbReference type="Gene3D" id="3.30.530.20">
    <property type="match status" value="1"/>
</dbReference>